<dbReference type="RefSeq" id="WP_211940252.1">
    <property type="nucleotide sequence ID" value="NZ_CP073078.1"/>
</dbReference>
<dbReference type="InterPro" id="IPR032710">
    <property type="entry name" value="NTF2-like_dom_sf"/>
</dbReference>
<evidence type="ECO:0000259" key="1">
    <source>
        <dbReference type="Pfam" id="PF12680"/>
    </source>
</evidence>
<dbReference type="Pfam" id="PF12680">
    <property type="entry name" value="SnoaL_2"/>
    <property type="match status" value="1"/>
</dbReference>
<dbReference type="KEGG" id="caul:KCG34_10220"/>
<evidence type="ECO:0000313" key="3">
    <source>
        <dbReference type="Proteomes" id="UP000676409"/>
    </source>
</evidence>
<dbReference type="Gene3D" id="3.10.450.50">
    <property type="match status" value="1"/>
</dbReference>
<gene>
    <name evidence="2" type="ORF">KCG34_10220</name>
</gene>
<proteinExistence type="predicted"/>
<accession>A0A975G3X1</accession>
<feature type="domain" description="SnoaL-like" evidence="1">
    <location>
        <begin position="29"/>
        <end position="124"/>
    </location>
</feature>
<reference evidence="2" key="1">
    <citation type="submission" date="2021-04" db="EMBL/GenBank/DDBJ databases">
        <title>The complete genome sequence of Caulobacter sp. S6.</title>
        <authorList>
            <person name="Tang Y."/>
            <person name="Ouyang W."/>
            <person name="Liu Q."/>
            <person name="Huang B."/>
            <person name="Guo Z."/>
            <person name="Lei P."/>
        </authorList>
    </citation>
    <scope>NUCLEOTIDE SEQUENCE</scope>
    <source>
        <strain evidence="2">S6</strain>
    </source>
</reference>
<dbReference type="Proteomes" id="UP000676409">
    <property type="component" value="Chromosome"/>
</dbReference>
<sequence length="140" mass="16056">MSTNDNAARLQANKEVVKRLMSRLFNPATSDTPETRALMTENYIQHNPNFANGPESVMRFPHTQKAREMFGVLKFAGEPLVIAEEDYVMMMQPVHRDKGDGTGVTFVSFWFDLWRMEDGKAAEHWDYADWDPDLAGKRDA</sequence>
<dbReference type="InterPro" id="IPR037401">
    <property type="entry name" value="SnoaL-like"/>
</dbReference>
<protein>
    <submittedName>
        <fullName evidence="2">Nuclear transport factor 2 family protein</fullName>
    </submittedName>
</protein>
<organism evidence="2 3">
    <name type="scientific">Phenylobacterium montanum</name>
    <dbReference type="NCBI Taxonomy" id="2823693"/>
    <lineage>
        <taxon>Bacteria</taxon>
        <taxon>Pseudomonadati</taxon>
        <taxon>Pseudomonadota</taxon>
        <taxon>Alphaproteobacteria</taxon>
        <taxon>Caulobacterales</taxon>
        <taxon>Caulobacteraceae</taxon>
        <taxon>Phenylobacterium</taxon>
    </lineage>
</organism>
<dbReference type="SUPFAM" id="SSF54427">
    <property type="entry name" value="NTF2-like"/>
    <property type="match status" value="1"/>
</dbReference>
<evidence type="ECO:0000313" key="2">
    <source>
        <dbReference type="EMBL" id="QUD90201.1"/>
    </source>
</evidence>
<dbReference type="AlphaFoldDB" id="A0A975G3X1"/>
<dbReference type="EMBL" id="CP073078">
    <property type="protein sequence ID" value="QUD90201.1"/>
    <property type="molecule type" value="Genomic_DNA"/>
</dbReference>
<name>A0A975G3X1_9CAUL</name>
<keyword evidence="3" id="KW-1185">Reference proteome</keyword>